<reference evidence="2 3" key="1">
    <citation type="journal article" date="2015" name="Genome Biol.">
        <title>Comparative genomics of Steinernema reveals deeply conserved gene regulatory networks.</title>
        <authorList>
            <person name="Dillman A.R."/>
            <person name="Macchietto M."/>
            <person name="Porter C.F."/>
            <person name="Rogers A."/>
            <person name="Williams B."/>
            <person name="Antoshechkin I."/>
            <person name="Lee M.M."/>
            <person name="Goodwin Z."/>
            <person name="Lu X."/>
            <person name="Lewis E.E."/>
            <person name="Goodrich-Blair H."/>
            <person name="Stock S.P."/>
            <person name="Adams B.J."/>
            <person name="Sternberg P.W."/>
            <person name="Mortazavi A."/>
        </authorList>
    </citation>
    <scope>NUCLEOTIDE SEQUENCE [LARGE SCALE GENOMIC DNA]</scope>
    <source>
        <strain evidence="2 3">ALL</strain>
    </source>
</reference>
<proteinExistence type="predicted"/>
<sequence length="668" mass="75586">MVFLNRIAEERLEVISSHVAICAKPDMNAAFLSGFRLSVCNRSSMQTDRSRVCLLFDPFREIVWVVWLPLLVWNRLSRHHSNRSRGEAAKPDIHAVFLSCCRLSFCIRRSLLTGNMDRTRDDATNAILKLLLWHSADGIPTHLLLEDYKHQTGAKVFPSEAFGCDCFEESLLSMGFVEFGENNFIRGNFHPSDFTEPGEISSNESSVTDEMLQSCLRAPATIAQLCGRLKERYNLSITDETVGQLFNCPASCINDVVPYLEGYGIHETMGKSGTYLTYRTENNKKSRSRWDSANETACQEPEQPQKNWILDVDFSRPPPSLYQPDNQEMEQFYVPQLQQEYQHGFQLQNSFQQQEAEATNGNGTPGMTPKQLMDFMNTPDPSFQQCEQMPQHQWIQDVEFSNPPPPLNQPQNPVFAYPEAPAFQKTEQEAPKKPMEPMFPPFKPQLEKLSRPTPVFQANRARSKRPPLQETSMKPNPAETVAVFHRRTLLPSPTVQESQHDVDKKTPLVNKMTYVQPSPSTVSQMRAPSTVSQVRAPPPAVQELMQRKPAEVAYVQPVSQPLHEKTEPVFASRHLPTPHEPPMKRQKFSKAPSAVQSLVSRETAPGTLSKTSNPASSGVADGYLTLKIMVQSELLSMLPRMLNMCVNDPDGYADLMSTLQKHVMRYAR</sequence>
<name>A0A4U5PFX7_STECR</name>
<dbReference type="STRING" id="34508.A0A4U5PFX7"/>
<protein>
    <submittedName>
        <fullName evidence="2">Uncharacterized protein</fullName>
    </submittedName>
</protein>
<organism evidence="2 3">
    <name type="scientific">Steinernema carpocapsae</name>
    <name type="common">Entomopathogenic nematode</name>
    <dbReference type="NCBI Taxonomy" id="34508"/>
    <lineage>
        <taxon>Eukaryota</taxon>
        <taxon>Metazoa</taxon>
        <taxon>Ecdysozoa</taxon>
        <taxon>Nematoda</taxon>
        <taxon>Chromadorea</taxon>
        <taxon>Rhabditida</taxon>
        <taxon>Tylenchina</taxon>
        <taxon>Panagrolaimomorpha</taxon>
        <taxon>Strongyloidoidea</taxon>
        <taxon>Steinernematidae</taxon>
        <taxon>Steinernema</taxon>
    </lineage>
</organism>
<gene>
    <name evidence="2" type="ORF">L596_009642</name>
</gene>
<dbReference type="EMBL" id="AZBU02000002">
    <property type="protein sequence ID" value="TKR95477.1"/>
    <property type="molecule type" value="Genomic_DNA"/>
</dbReference>
<comment type="caution">
    <text evidence="2">The sequence shown here is derived from an EMBL/GenBank/DDBJ whole genome shotgun (WGS) entry which is preliminary data.</text>
</comment>
<evidence type="ECO:0000313" key="3">
    <source>
        <dbReference type="Proteomes" id="UP000298663"/>
    </source>
</evidence>
<reference evidence="2 3" key="2">
    <citation type="journal article" date="2019" name="G3 (Bethesda)">
        <title>Hybrid Assembly of the Genome of the Entomopathogenic Nematode Steinernema carpocapsae Identifies the X-Chromosome.</title>
        <authorList>
            <person name="Serra L."/>
            <person name="Macchietto M."/>
            <person name="Macias-Munoz A."/>
            <person name="McGill C.J."/>
            <person name="Rodriguez I.M."/>
            <person name="Rodriguez B."/>
            <person name="Murad R."/>
            <person name="Mortazavi A."/>
        </authorList>
    </citation>
    <scope>NUCLEOTIDE SEQUENCE [LARGE SCALE GENOMIC DNA]</scope>
    <source>
        <strain evidence="2 3">ALL</strain>
    </source>
</reference>
<evidence type="ECO:0000256" key="1">
    <source>
        <dbReference type="SAM" id="MobiDB-lite"/>
    </source>
</evidence>
<accession>A0A4U5PFX7</accession>
<feature type="region of interest" description="Disordered" evidence="1">
    <location>
        <begin position="572"/>
        <end position="616"/>
    </location>
</feature>
<evidence type="ECO:0000313" key="2">
    <source>
        <dbReference type="EMBL" id="TKR95477.1"/>
    </source>
</evidence>
<dbReference type="Proteomes" id="UP000298663">
    <property type="component" value="Unassembled WGS sequence"/>
</dbReference>
<feature type="compositionally biased region" description="Polar residues" evidence="1">
    <location>
        <begin position="594"/>
        <end position="616"/>
    </location>
</feature>
<dbReference type="AlphaFoldDB" id="A0A4U5PFX7"/>
<keyword evidence="3" id="KW-1185">Reference proteome</keyword>